<accession>A0A382PQI4</accession>
<gene>
    <name evidence="5" type="ORF">METZ01_LOCUS327894</name>
</gene>
<protein>
    <submittedName>
        <fullName evidence="5">Uncharacterized protein</fullName>
    </submittedName>
</protein>
<evidence type="ECO:0000259" key="4">
    <source>
        <dbReference type="PROSITE" id="PS51196"/>
    </source>
</evidence>
<dbReference type="InterPro" id="IPR014001">
    <property type="entry name" value="Helicase_ATP-bd"/>
</dbReference>
<dbReference type="PROSITE" id="PS51192">
    <property type="entry name" value="HELICASE_ATP_BIND_1"/>
    <property type="match status" value="1"/>
</dbReference>
<dbReference type="GO" id="GO:0006605">
    <property type="term" value="P:protein targeting"/>
    <property type="evidence" value="ECO:0007669"/>
    <property type="project" value="InterPro"/>
</dbReference>
<dbReference type="PANTHER" id="PTHR30612">
    <property type="entry name" value="SECA INNER MEMBRANE COMPONENT OF SEC PROTEIN SECRETION SYSTEM"/>
    <property type="match status" value="1"/>
</dbReference>
<dbReference type="AlphaFoldDB" id="A0A382PQI4"/>
<dbReference type="GO" id="GO:0005829">
    <property type="term" value="C:cytosol"/>
    <property type="evidence" value="ECO:0007669"/>
    <property type="project" value="TreeGrafter"/>
</dbReference>
<dbReference type="GO" id="GO:0017038">
    <property type="term" value="P:protein import"/>
    <property type="evidence" value="ECO:0007669"/>
    <property type="project" value="InterPro"/>
</dbReference>
<dbReference type="GO" id="GO:0005524">
    <property type="term" value="F:ATP binding"/>
    <property type="evidence" value="ECO:0007669"/>
    <property type="project" value="InterPro"/>
</dbReference>
<dbReference type="PRINTS" id="PR00906">
    <property type="entry name" value="SECA"/>
</dbReference>
<evidence type="ECO:0000313" key="5">
    <source>
        <dbReference type="EMBL" id="SVC75040.1"/>
    </source>
</evidence>
<dbReference type="Gene3D" id="3.40.50.300">
    <property type="entry name" value="P-loop containing nucleotide triphosphate hydrolases"/>
    <property type="match status" value="1"/>
</dbReference>
<dbReference type="InterPro" id="IPR011115">
    <property type="entry name" value="SecA_DEAD"/>
</dbReference>
<evidence type="ECO:0000256" key="2">
    <source>
        <dbReference type="ARBA" id="ARBA00023010"/>
    </source>
</evidence>
<dbReference type="InterPro" id="IPR000185">
    <property type="entry name" value="SecA"/>
</dbReference>
<dbReference type="InterPro" id="IPR014018">
    <property type="entry name" value="SecA_motor_DEAD"/>
</dbReference>
<keyword evidence="2" id="KW-0811">Translocation</keyword>
<dbReference type="SMART" id="SM00957">
    <property type="entry name" value="SecA_DEAD"/>
    <property type="match status" value="1"/>
</dbReference>
<organism evidence="5">
    <name type="scientific">marine metagenome</name>
    <dbReference type="NCBI Taxonomy" id="408172"/>
    <lineage>
        <taxon>unclassified sequences</taxon>
        <taxon>metagenomes</taxon>
        <taxon>ecological metagenomes</taxon>
    </lineage>
</organism>
<keyword evidence="1" id="KW-0813">Transport</keyword>
<dbReference type="CDD" id="cd17928">
    <property type="entry name" value="DEXDc_SecA"/>
    <property type="match status" value="1"/>
</dbReference>
<evidence type="ECO:0000259" key="3">
    <source>
        <dbReference type="PROSITE" id="PS51192"/>
    </source>
</evidence>
<feature type="non-terminal residue" evidence="5">
    <location>
        <position position="1"/>
    </location>
</feature>
<dbReference type="PROSITE" id="PS51196">
    <property type="entry name" value="SECA_MOTOR_DEAD"/>
    <property type="match status" value="1"/>
</dbReference>
<dbReference type="PANTHER" id="PTHR30612:SF0">
    <property type="entry name" value="CHLOROPLAST PROTEIN-TRANSPORTING ATPASE"/>
    <property type="match status" value="1"/>
</dbReference>
<evidence type="ECO:0000256" key="1">
    <source>
        <dbReference type="ARBA" id="ARBA00022927"/>
    </source>
</evidence>
<dbReference type="GO" id="GO:0043952">
    <property type="term" value="P:protein transport by the Sec complex"/>
    <property type="evidence" value="ECO:0007669"/>
    <property type="project" value="TreeGrafter"/>
</dbReference>
<dbReference type="InterPro" id="IPR027417">
    <property type="entry name" value="P-loop_NTPase"/>
</dbReference>
<proteinExistence type="predicted"/>
<dbReference type="SUPFAM" id="SSF52540">
    <property type="entry name" value="P-loop containing nucleoside triphosphate hydrolases"/>
    <property type="match status" value="1"/>
</dbReference>
<name>A0A382PQI4_9ZZZZ</name>
<feature type="domain" description="Helicase ATP-binding" evidence="3">
    <location>
        <begin position="72"/>
        <end position="252"/>
    </location>
</feature>
<feature type="domain" description="SecA family profile" evidence="4">
    <location>
        <begin position="1"/>
        <end position="341"/>
    </location>
</feature>
<sequence>GDLEPGERERFNDRHQTAEEEIRAIEDGFLDEIEAEAAAVVKDACRRLAGRSWEVVGTEEEWFMQPYDVQLYGGTVLHAGKIAEMATGEGKTLVAVAPLYLNALTGRGCHLITHNNYLAKRDAMWMGGIYNFLGLSVGIIQDARQTGGAEAYILPVPESTPASFEWRPANRYDAYRADIVYATKDQIGFDYLYDNMATRREHISQREFSFAIVDEADSNLIDDARTPLIISGPVPEATNRYGEFKPMVEKLLRAQTNLVNGLVSEAEKKREVGDDEYQVGIDLLRAMRGAPKNKRMMKVLQEEGVKRLISKVEADFMRDKRMPEIDEELFFIIDEKGHTLD</sequence>
<dbReference type="GO" id="GO:0031522">
    <property type="term" value="C:cell envelope Sec protein transport complex"/>
    <property type="evidence" value="ECO:0007669"/>
    <property type="project" value="TreeGrafter"/>
</dbReference>
<dbReference type="EMBL" id="UINC01108726">
    <property type="protein sequence ID" value="SVC75040.1"/>
    <property type="molecule type" value="Genomic_DNA"/>
</dbReference>
<keyword evidence="1" id="KW-0653">Protein transport</keyword>
<dbReference type="GO" id="GO:0005886">
    <property type="term" value="C:plasma membrane"/>
    <property type="evidence" value="ECO:0007669"/>
    <property type="project" value="TreeGrafter"/>
</dbReference>
<feature type="non-terminal residue" evidence="5">
    <location>
        <position position="341"/>
    </location>
</feature>
<dbReference type="GO" id="GO:0006886">
    <property type="term" value="P:intracellular protein transport"/>
    <property type="evidence" value="ECO:0007669"/>
    <property type="project" value="InterPro"/>
</dbReference>
<dbReference type="Pfam" id="PF07517">
    <property type="entry name" value="SecA_DEAD"/>
    <property type="match status" value="1"/>
</dbReference>
<reference evidence="5" key="1">
    <citation type="submission" date="2018-05" db="EMBL/GenBank/DDBJ databases">
        <authorList>
            <person name="Lanie J.A."/>
            <person name="Ng W.-L."/>
            <person name="Kazmierczak K.M."/>
            <person name="Andrzejewski T.M."/>
            <person name="Davidsen T.M."/>
            <person name="Wayne K.J."/>
            <person name="Tettelin H."/>
            <person name="Glass J.I."/>
            <person name="Rusch D."/>
            <person name="Podicherti R."/>
            <person name="Tsui H.-C.T."/>
            <person name="Winkler M.E."/>
        </authorList>
    </citation>
    <scope>NUCLEOTIDE SEQUENCE</scope>
</reference>